<dbReference type="AlphaFoldDB" id="A0A7W6K027"/>
<evidence type="ECO:0000256" key="4">
    <source>
        <dbReference type="SAM" id="Phobius"/>
    </source>
</evidence>
<evidence type="ECO:0000256" key="3">
    <source>
        <dbReference type="ARBA" id="ARBA00022691"/>
    </source>
</evidence>
<dbReference type="GO" id="GO:0016279">
    <property type="term" value="F:protein-lysine N-methyltransferase activity"/>
    <property type="evidence" value="ECO:0007669"/>
    <property type="project" value="InterPro"/>
</dbReference>
<comment type="caution">
    <text evidence="5">The sequence shown here is derived from an EMBL/GenBank/DDBJ whole genome shotgun (WGS) entry which is preliminary data.</text>
</comment>
<dbReference type="RefSeq" id="WP_183790538.1">
    <property type="nucleotide sequence ID" value="NZ_JACIDU010000004.1"/>
</dbReference>
<sequence length="252" mass="27654">MSRLNQHLLTFAKVLASQAIVFAGFLLFYKLGGRLPLGVPMLLLLQGALAAIIGRLFGLWSFWMPIQLILPLATVYNEVVPGWAYAAAFVASALVFWNGTAEQVPFYMSNRRTFAALSGLLAETKATRAVDLGSGVSGVVTFLARKHPLSLIDGVETAPLLVAISKARVFIGRLANARILYRSLWDVDLGGYDLVYCFLSPVPMPRLYEKAKAEMRPGTLLVSNSFAVPGVAPERVISVDDARQTRLYLYRM</sequence>
<protein>
    <submittedName>
        <fullName evidence="5">Putative O-methyltransferase YrrM</fullName>
    </submittedName>
</protein>
<dbReference type="PANTHER" id="PTHR13610">
    <property type="entry name" value="METHYLTRANSFERASE DOMAIN-CONTAINING PROTEIN"/>
    <property type="match status" value="1"/>
</dbReference>
<feature type="transmembrane region" description="Helical" evidence="4">
    <location>
        <begin position="41"/>
        <end position="63"/>
    </location>
</feature>
<proteinExistence type="predicted"/>
<dbReference type="Proteomes" id="UP000584824">
    <property type="component" value="Unassembled WGS sequence"/>
</dbReference>
<feature type="transmembrane region" description="Helical" evidence="4">
    <location>
        <begin position="6"/>
        <end position="29"/>
    </location>
</feature>
<reference evidence="5 6" key="1">
    <citation type="submission" date="2020-08" db="EMBL/GenBank/DDBJ databases">
        <title>Genomic Encyclopedia of Type Strains, Phase IV (KMG-IV): sequencing the most valuable type-strain genomes for metagenomic binning, comparative biology and taxonomic classification.</title>
        <authorList>
            <person name="Goeker M."/>
        </authorList>
    </citation>
    <scope>NUCLEOTIDE SEQUENCE [LARGE SCALE GENOMIC DNA]</scope>
    <source>
        <strain evidence="5 6">DSM 26385</strain>
    </source>
</reference>
<evidence type="ECO:0000256" key="1">
    <source>
        <dbReference type="ARBA" id="ARBA00022603"/>
    </source>
</evidence>
<dbReference type="SUPFAM" id="SSF53335">
    <property type="entry name" value="S-adenosyl-L-methionine-dependent methyltransferases"/>
    <property type="match status" value="1"/>
</dbReference>
<accession>A0A7W6K027</accession>
<dbReference type="EMBL" id="JACIDU010000004">
    <property type="protein sequence ID" value="MBB4102701.1"/>
    <property type="molecule type" value="Genomic_DNA"/>
</dbReference>
<keyword evidence="1 5" id="KW-0489">Methyltransferase</keyword>
<gene>
    <name evidence="5" type="ORF">GGQ66_001244</name>
</gene>
<evidence type="ECO:0000313" key="5">
    <source>
        <dbReference type="EMBL" id="MBB4102701.1"/>
    </source>
</evidence>
<dbReference type="InterPro" id="IPR029063">
    <property type="entry name" value="SAM-dependent_MTases_sf"/>
</dbReference>
<keyword evidence="4" id="KW-0812">Transmembrane</keyword>
<keyword evidence="3" id="KW-0949">S-adenosyl-L-methionine</keyword>
<organism evidence="5 6">
    <name type="scientific">Allorhizobium borbori</name>
    <dbReference type="NCBI Taxonomy" id="485907"/>
    <lineage>
        <taxon>Bacteria</taxon>
        <taxon>Pseudomonadati</taxon>
        <taxon>Pseudomonadota</taxon>
        <taxon>Alphaproteobacteria</taxon>
        <taxon>Hyphomicrobiales</taxon>
        <taxon>Rhizobiaceae</taxon>
        <taxon>Rhizobium/Agrobacterium group</taxon>
        <taxon>Allorhizobium</taxon>
    </lineage>
</organism>
<name>A0A7W6K027_9HYPH</name>
<feature type="transmembrane region" description="Helical" evidence="4">
    <location>
        <begin position="83"/>
        <end position="101"/>
    </location>
</feature>
<dbReference type="PANTHER" id="PTHR13610:SF9">
    <property type="entry name" value="FI06469P"/>
    <property type="match status" value="1"/>
</dbReference>
<keyword evidence="6" id="KW-1185">Reference proteome</keyword>
<evidence type="ECO:0000313" key="6">
    <source>
        <dbReference type="Proteomes" id="UP000584824"/>
    </source>
</evidence>
<keyword evidence="2 5" id="KW-0808">Transferase</keyword>
<keyword evidence="4" id="KW-0472">Membrane</keyword>
<keyword evidence="4" id="KW-1133">Transmembrane helix</keyword>
<evidence type="ECO:0000256" key="2">
    <source>
        <dbReference type="ARBA" id="ARBA00022679"/>
    </source>
</evidence>
<dbReference type="GO" id="GO:0032259">
    <property type="term" value="P:methylation"/>
    <property type="evidence" value="ECO:0007669"/>
    <property type="project" value="UniProtKB-KW"/>
</dbReference>
<dbReference type="InterPro" id="IPR026170">
    <property type="entry name" value="FAM173A/B"/>
</dbReference>
<dbReference type="Gene3D" id="3.40.50.150">
    <property type="entry name" value="Vaccinia Virus protein VP39"/>
    <property type="match status" value="1"/>
</dbReference>